<sequence length="64" mass="6780">MNVPNAPAEASSAPNPLITMLNNGHTKNITMAKNGIVTTIIIGTNLLPLKKLNAVGSCVLWKRL</sequence>
<gene>
    <name evidence="1" type="ORF">BN486_01677</name>
</gene>
<reference evidence="1" key="1">
    <citation type="submission" date="2012-11" db="EMBL/GenBank/DDBJ databases">
        <title>Dependencies among metagenomic species, viruses, plasmids and units of genetic variation.</title>
        <authorList>
            <person name="Nielsen H.B."/>
            <person name="Almeida M."/>
            <person name="Juncker A.S."/>
            <person name="Rasmussen S."/>
            <person name="Li J."/>
            <person name="Sunagawa S."/>
            <person name="Plichta D."/>
            <person name="Gautier L."/>
            <person name="Le Chatelier E."/>
            <person name="Peletier E."/>
            <person name="Bonde I."/>
            <person name="Nielsen T."/>
            <person name="Manichanh C."/>
            <person name="Arumugam M."/>
            <person name="Batto J."/>
            <person name="Santos M.B.Q.D."/>
            <person name="Blom N."/>
            <person name="Borruel N."/>
            <person name="Burgdorf K.S."/>
            <person name="Boumezbeur F."/>
            <person name="Casellas F."/>
            <person name="Dore J."/>
            <person name="Guarner F."/>
            <person name="Hansen T."/>
            <person name="Hildebrand F."/>
            <person name="Kaas R.S."/>
            <person name="Kennedy S."/>
            <person name="Kristiansen K."/>
            <person name="Kultima J.R."/>
            <person name="Leonard P."/>
            <person name="Levenez F."/>
            <person name="Lund O."/>
            <person name="Moumen B."/>
            <person name="Le Paslier D."/>
            <person name="Pons N."/>
            <person name="Pedersen O."/>
            <person name="Prifti E."/>
            <person name="Qin J."/>
            <person name="Raes J."/>
            <person name="Tap J."/>
            <person name="Tims S."/>
            <person name="Ussery D.W."/>
            <person name="Yamada T."/>
            <person name="MetaHit consortium"/>
            <person name="Renault P."/>
            <person name="Sicheritz-Ponten T."/>
            <person name="Bork P."/>
            <person name="Wang J."/>
            <person name="Brunak S."/>
            <person name="Ehrlich S.D."/>
        </authorList>
    </citation>
    <scope>NUCLEOTIDE SEQUENCE [LARGE SCALE GENOMIC DNA]</scope>
</reference>
<evidence type="ECO:0000313" key="1">
    <source>
        <dbReference type="EMBL" id="CDB61448.1"/>
    </source>
</evidence>
<organism evidence="1 2">
    <name type="scientific">[Clostridium] clostridioforme CAG:132</name>
    <dbReference type="NCBI Taxonomy" id="1263065"/>
    <lineage>
        <taxon>Bacteria</taxon>
        <taxon>Bacillati</taxon>
        <taxon>Bacillota</taxon>
        <taxon>Clostridia</taxon>
        <taxon>Lachnospirales</taxon>
        <taxon>Lachnospiraceae</taxon>
        <taxon>Enterocloster</taxon>
    </lineage>
</organism>
<evidence type="ECO:0000313" key="2">
    <source>
        <dbReference type="Proteomes" id="UP000018009"/>
    </source>
</evidence>
<name>R6JFA8_9FIRM</name>
<dbReference type="AlphaFoldDB" id="R6JFA8"/>
<protein>
    <submittedName>
        <fullName evidence="1">Uncharacterized protein</fullName>
    </submittedName>
</protein>
<comment type="caution">
    <text evidence="1">The sequence shown here is derived from an EMBL/GenBank/DDBJ whole genome shotgun (WGS) entry which is preliminary data.</text>
</comment>
<accession>R6JFA8</accession>
<dbReference type="EMBL" id="CBDY010000060">
    <property type="protein sequence ID" value="CDB61448.1"/>
    <property type="molecule type" value="Genomic_DNA"/>
</dbReference>
<dbReference type="Proteomes" id="UP000018009">
    <property type="component" value="Unassembled WGS sequence"/>
</dbReference>
<proteinExistence type="predicted"/>